<organism evidence="1 2">
    <name type="scientific">Sphingobium cupriresistens</name>
    <dbReference type="NCBI Taxonomy" id="1132417"/>
    <lineage>
        <taxon>Bacteria</taxon>
        <taxon>Pseudomonadati</taxon>
        <taxon>Pseudomonadota</taxon>
        <taxon>Alphaproteobacteria</taxon>
        <taxon>Sphingomonadales</taxon>
        <taxon>Sphingomonadaceae</taxon>
        <taxon>Sphingobium</taxon>
    </lineage>
</organism>
<comment type="caution">
    <text evidence="1">The sequence shown here is derived from an EMBL/GenBank/DDBJ whole genome shotgun (WGS) entry which is preliminary data.</text>
</comment>
<dbReference type="AlphaFoldDB" id="A0A8G1ZGJ6"/>
<dbReference type="EMBL" id="SEOO01000013">
    <property type="protein sequence ID" value="RYM11321.1"/>
    <property type="molecule type" value="Genomic_DNA"/>
</dbReference>
<name>A0A8G1ZGJ6_9SPHN</name>
<protein>
    <submittedName>
        <fullName evidence="1">Uncharacterized protein</fullName>
    </submittedName>
</protein>
<evidence type="ECO:0000313" key="2">
    <source>
        <dbReference type="Proteomes" id="UP000291572"/>
    </source>
</evidence>
<reference evidence="1 2" key="1">
    <citation type="submission" date="2019-02" db="EMBL/GenBank/DDBJ databases">
        <authorList>
            <person name="Feng G."/>
        </authorList>
    </citation>
    <scope>NUCLEOTIDE SEQUENCE [LARGE SCALE GENOMIC DNA]</scope>
    <source>
        <strain evidence="1 2">CCTCC AB 2011146</strain>
    </source>
</reference>
<evidence type="ECO:0000313" key="1">
    <source>
        <dbReference type="EMBL" id="RYM11321.1"/>
    </source>
</evidence>
<accession>A0A8G1ZGJ6</accession>
<proteinExistence type="predicted"/>
<sequence>MEEALNRQPGSVEPFPEAPKNTLVSDELNRILSLLRDACPADAHISFDFDGRLHAHIDLRSQEDVTAIETLLPMLGHGLFHDITRGVTPHHPFFHRVSVLVDR</sequence>
<dbReference type="OrthoDB" id="7506278at2"/>
<gene>
    <name evidence="1" type="ORF">EWH12_09880</name>
</gene>
<dbReference type="RefSeq" id="WP_129926455.1">
    <property type="nucleotide sequence ID" value="NZ_SEOO01000013.1"/>
</dbReference>
<dbReference type="Proteomes" id="UP000291572">
    <property type="component" value="Unassembled WGS sequence"/>
</dbReference>